<evidence type="ECO:0000259" key="6">
    <source>
        <dbReference type="Pfam" id="PF00999"/>
    </source>
</evidence>
<feature type="domain" description="Cation/H+ exchanger transmembrane" evidence="6">
    <location>
        <begin position="13"/>
        <end position="396"/>
    </location>
</feature>
<dbReference type="InterPro" id="IPR006153">
    <property type="entry name" value="Cation/H_exchanger_TM"/>
</dbReference>
<comment type="subcellular location">
    <subcellularLocation>
        <location evidence="1">Membrane</location>
        <topology evidence="1">Multi-pass membrane protein</topology>
    </subcellularLocation>
</comment>
<dbReference type="Gene3D" id="1.20.1530.20">
    <property type="match status" value="1"/>
</dbReference>
<comment type="caution">
    <text evidence="7">The sequence shown here is derived from an EMBL/GenBank/DDBJ whole genome shotgun (WGS) entry which is preliminary data.</text>
</comment>
<keyword evidence="4 5" id="KW-0472">Membrane</keyword>
<feature type="transmembrane region" description="Helical" evidence="5">
    <location>
        <begin position="311"/>
        <end position="335"/>
    </location>
</feature>
<feature type="transmembrane region" description="Helical" evidence="5">
    <location>
        <begin position="6"/>
        <end position="21"/>
    </location>
</feature>
<dbReference type="PANTHER" id="PTHR31382:SF1">
    <property type="entry name" value="SODIUM ION_PROTON EXCHANGER (EUROFUNG)"/>
    <property type="match status" value="1"/>
</dbReference>
<evidence type="ECO:0000313" key="7">
    <source>
        <dbReference type="EMBL" id="PRZ08510.1"/>
    </source>
</evidence>
<sequence length="409" mass="42168">MELPLLYATVGVASVVLALLSRRLRSLPVTEPLVGLLLGVVLGQGGVLGGSGALGWDETQRDTLLLESSRLLLAASVMAAALRFPTRRLRALVRPVAWMLLVVMPAAAVISGGLALTLGLPLALAAVVGACLSPTDPVLAASVVTGDVAERSLPSRLRALLTAESGANDGLALPLVAIAVSLALTARDTGHELLILTWEVLGAVVIGVVAGLVTAAGRRLATREHDLAGGPSLVLTLLLALAALGVARLAGTDGVLAVFVAGIAYGARTDESTREHQDMIDEAVNRYAVVPFFLLVGAALPWADWAALGPVVVLVTVGVLVVRRLPTVLLMAPVLGLTRRDAAFAGWFGPMGVSAVFYLAHARDQGVTDPRVFALGMLVVAASTVVHGTTAAPLVRLYARSDADRPARS</sequence>
<evidence type="ECO:0000256" key="5">
    <source>
        <dbReference type="SAM" id="Phobius"/>
    </source>
</evidence>
<reference evidence="7 8" key="1">
    <citation type="submission" date="2018-03" db="EMBL/GenBank/DDBJ databases">
        <title>Comparative analysis of microorganisms from saline springs in Andes Mountain Range, Colombia.</title>
        <authorList>
            <person name="Rubin E."/>
        </authorList>
    </citation>
    <scope>NUCLEOTIDE SEQUENCE [LARGE SCALE GENOMIC DNA]</scope>
    <source>
        <strain evidence="7 8">CG 23</strain>
    </source>
</reference>
<evidence type="ECO:0000256" key="1">
    <source>
        <dbReference type="ARBA" id="ARBA00004141"/>
    </source>
</evidence>
<feature type="transmembrane region" description="Helical" evidence="5">
    <location>
        <begin position="342"/>
        <end position="360"/>
    </location>
</feature>
<dbReference type="PANTHER" id="PTHR31382">
    <property type="entry name" value="NA(+)/H(+) ANTIPORTER"/>
    <property type="match status" value="1"/>
</dbReference>
<keyword evidence="2 5" id="KW-0812">Transmembrane</keyword>
<feature type="transmembrane region" description="Helical" evidence="5">
    <location>
        <begin position="33"/>
        <end position="56"/>
    </location>
</feature>
<dbReference type="EMBL" id="PVTX01000002">
    <property type="protein sequence ID" value="PRZ08510.1"/>
    <property type="molecule type" value="Genomic_DNA"/>
</dbReference>
<proteinExistence type="predicted"/>
<feature type="transmembrane region" description="Helical" evidence="5">
    <location>
        <begin position="193"/>
        <end position="215"/>
    </location>
</feature>
<keyword evidence="3 5" id="KW-1133">Transmembrane helix</keyword>
<feature type="transmembrane region" description="Helical" evidence="5">
    <location>
        <begin position="227"/>
        <end position="244"/>
    </location>
</feature>
<protein>
    <submittedName>
        <fullName evidence="7">Sodium/proton antiporter (CPA1 family)</fullName>
    </submittedName>
</protein>
<organism evidence="7 8">
    <name type="scientific">Isoptericola halotolerans</name>
    <dbReference type="NCBI Taxonomy" id="300560"/>
    <lineage>
        <taxon>Bacteria</taxon>
        <taxon>Bacillati</taxon>
        <taxon>Actinomycetota</taxon>
        <taxon>Actinomycetes</taxon>
        <taxon>Micrococcales</taxon>
        <taxon>Promicromonosporaceae</taxon>
        <taxon>Isoptericola</taxon>
    </lineage>
</organism>
<accession>A0ABX5EIP5</accession>
<evidence type="ECO:0000256" key="3">
    <source>
        <dbReference type="ARBA" id="ARBA00022989"/>
    </source>
</evidence>
<name>A0ABX5EIP5_9MICO</name>
<evidence type="ECO:0000313" key="8">
    <source>
        <dbReference type="Proteomes" id="UP000239895"/>
    </source>
</evidence>
<feature type="transmembrane region" description="Helical" evidence="5">
    <location>
        <begin position="96"/>
        <end position="116"/>
    </location>
</feature>
<gene>
    <name evidence="7" type="ORF">BCL65_10252</name>
</gene>
<dbReference type="InterPro" id="IPR004712">
    <property type="entry name" value="Na+/H+_antiporter_fungi"/>
</dbReference>
<dbReference type="Proteomes" id="UP000239895">
    <property type="component" value="Unassembled WGS sequence"/>
</dbReference>
<evidence type="ECO:0000256" key="4">
    <source>
        <dbReference type="ARBA" id="ARBA00023136"/>
    </source>
</evidence>
<keyword evidence="8" id="KW-1185">Reference proteome</keyword>
<dbReference type="Pfam" id="PF00999">
    <property type="entry name" value="Na_H_Exchanger"/>
    <property type="match status" value="1"/>
</dbReference>
<evidence type="ECO:0000256" key="2">
    <source>
        <dbReference type="ARBA" id="ARBA00022692"/>
    </source>
</evidence>
<feature type="transmembrane region" description="Helical" evidence="5">
    <location>
        <begin position="68"/>
        <end position="84"/>
    </location>
</feature>
<feature type="transmembrane region" description="Helical" evidence="5">
    <location>
        <begin position="372"/>
        <end position="399"/>
    </location>
</feature>
<dbReference type="InterPro" id="IPR038770">
    <property type="entry name" value="Na+/solute_symporter_sf"/>
</dbReference>